<evidence type="ECO:0000256" key="1">
    <source>
        <dbReference type="ARBA" id="ARBA00004236"/>
    </source>
</evidence>
<dbReference type="PRINTS" id="PR00260">
    <property type="entry name" value="CHEMTRNSDUCR"/>
</dbReference>
<evidence type="ECO:0000259" key="9">
    <source>
        <dbReference type="PROSITE" id="PS50111"/>
    </source>
</evidence>
<evidence type="ECO:0000256" key="6">
    <source>
        <dbReference type="PROSITE-ProRule" id="PRU00284"/>
    </source>
</evidence>
<feature type="coiled-coil region" evidence="7">
    <location>
        <begin position="107"/>
        <end position="137"/>
    </location>
</feature>
<dbReference type="CDD" id="cd06225">
    <property type="entry name" value="HAMP"/>
    <property type="match status" value="1"/>
</dbReference>
<comment type="similarity">
    <text evidence="5">Belongs to the methyl-accepting chemotaxis (MCP) protein family.</text>
</comment>
<evidence type="ECO:0000256" key="7">
    <source>
        <dbReference type="SAM" id="Coils"/>
    </source>
</evidence>
<evidence type="ECO:0000313" key="12">
    <source>
        <dbReference type="Proteomes" id="UP001589738"/>
    </source>
</evidence>
<dbReference type="SMART" id="SM00283">
    <property type="entry name" value="MA"/>
    <property type="match status" value="1"/>
</dbReference>
<evidence type="ECO:0000313" key="11">
    <source>
        <dbReference type="EMBL" id="MFC0475644.1"/>
    </source>
</evidence>
<protein>
    <submittedName>
        <fullName evidence="11">Methyl-accepting chemotaxis protein</fullName>
    </submittedName>
</protein>
<keyword evidence="12" id="KW-1185">Reference proteome</keyword>
<evidence type="ECO:0000256" key="8">
    <source>
        <dbReference type="SAM" id="Phobius"/>
    </source>
</evidence>
<dbReference type="InterPro" id="IPR004089">
    <property type="entry name" value="MCPsignal_dom"/>
</dbReference>
<dbReference type="PROSITE" id="PS50111">
    <property type="entry name" value="CHEMOTAXIS_TRANSDUC_2"/>
    <property type="match status" value="1"/>
</dbReference>
<feature type="domain" description="HAMP" evidence="10">
    <location>
        <begin position="211"/>
        <end position="263"/>
    </location>
</feature>
<feature type="domain" description="Methyl-accepting transducer" evidence="9">
    <location>
        <begin position="282"/>
        <end position="518"/>
    </location>
</feature>
<dbReference type="PROSITE" id="PS50885">
    <property type="entry name" value="HAMP"/>
    <property type="match status" value="1"/>
</dbReference>
<sequence>MKWIKNLKIVQKMLLLSAITFVSLLTVGGMGVFQLASMGNKLTDLYEMKLQPIQTVSLLKTNSQDVQTNLVELMASRDTSHKNELIDDMEATLQMNREIRETYQTTNKEENELISKVNDLAQNLQESKEKIVTLTLKNQNFDAYEIYEKETGPILDEINQHYTKLIEINGTEAKNVNEENKDFIETSSLTMILFIAVALIIFAAISWIISKLIYGPVRKMEYLMQKAKNGDLTVQSDYDSRDEIGSLSKSFNEMITQIKSLIMMVRESSDQVAASSEQLMASAEQTNKAAEQIAEASSIMAANGEASVKGTEVVSVSTQQMAIGITNIADSITQVSDHSNVTTEESEKGNIALKKTIDQMGSINETVQTSSGIIKDLGERSSEIEKILAVISGISDQTNLLALNAAIEAARAGEHGKGFAVVADEVRKLAEESRRSAEQITHLIHDIQSSTSNAVVSMDKCTTEVQTGLVLINDTGKSFEKILHSAADVSRQSVEVSAAVKQLSSSVEQVAMGIFDISMKTEESSSGSQTVAAGAEEQLASMEEITASAHSLAKMAEDLQAMVNTFKVYE</sequence>
<dbReference type="Pfam" id="PF00672">
    <property type="entry name" value="HAMP"/>
    <property type="match status" value="1"/>
</dbReference>
<name>A0ABV6KQP0_9BACI</name>
<dbReference type="Gene3D" id="1.10.287.950">
    <property type="entry name" value="Methyl-accepting chemotaxis protein"/>
    <property type="match status" value="1"/>
</dbReference>
<evidence type="ECO:0000256" key="3">
    <source>
        <dbReference type="ARBA" id="ARBA00023136"/>
    </source>
</evidence>
<gene>
    <name evidence="11" type="ORF">ACFFHF_10350</name>
</gene>
<dbReference type="InterPro" id="IPR024478">
    <property type="entry name" value="HlyB_4HB_MCP"/>
</dbReference>
<keyword evidence="8" id="KW-1133">Transmembrane helix</keyword>
<keyword evidence="8" id="KW-0812">Transmembrane</keyword>
<evidence type="ECO:0000256" key="5">
    <source>
        <dbReference type="ARBA" id="ARBA00029447"/>
    </source>
</evidence>
<reference evidence="11 12" key="1">
    <citation type="submission" date="2024-09" db="EMBL/GenBank/DDBJ databases">
        <authorList>
            <person name="Sun Q."/>
            <person name="Mori K."/>
        </authorList>
    </citation>
    <scope>NUCLEOTIDE SEQUENCE [LARGE SCALE GENOMIC DNA]</scope>
    <source>
        <strain evidence="11 12">CGMCC 1.9126</strain>
    </source>
</reference>
<accession>A0ABV6KQP0</accession>
<comment type="caution">
    <text evidence="11">The sequence shown here is derived from an EMBL/GenBank/DDBJ whole genome shotgun (WGS) entry which is preliminary data.</text>
</comment>
<keyword evidence="4 6" id="KW-0807">Transducer</keyword>
<dbReference type="SMART" id="SM00304">
    <property type="entry name" value="HAMP"/>
    <property type="match status" value="1"/>
</dbReference>
<dbReference type="RefSeq" id="WP_377058064.1">
    <property type="nucleotide sequence ID" value="NZ_JBHLUU010000031.1"/>
</dbReference>
<comment type="subcellular location">
    <subcellularLocation>
        <location evidence="1">Cell membrane</location>
    </subcellularLocation>
</comment>
<dbReference type="SUPFAM" id="SSF58104">
    <property type="entry name" value="Methyl-accepting chemotaxis protein (MCP) signaling domain"/>
    <property type="match status" value="1"/>
</dbReference>
<dbReference type="Pfam" id="PF00015">
    <property type="entry name" value="MCPsignal"/>
    <property type="match status" value="1"/>
</dbReference>
<dbReference type="InterPro" id="IPR003660">
    <property type="entry name" value="HAMP_dom"/>
</dbReference>
<feature type="transmembrane region" description="Helical" evidence="8">
    <location>
        <begin position="191"/>
        <end position="214"/>
    </location>
</feature>
<evidence type="ECO:0000256" key="4">
    <source>
        <dbReference type="ARBA" id="ARBA00023224"/>
    </source>
</evidence>
<keyword evidence="2" id="KW-1003">Cell membrane</keyword>
<dbReference type="SUPFAM" id="SSF158472">
    <property type="entry name" value="HAMP domain-like"/>
    <property type="match status" value="1"/>
</dbReference>
<dbReference type="CDD" id="cd11386">
    <property type="entry name" value="MCP_signal"/>
    <property type="match status" value="1"/>
</dbReference>
<dbReference type="Gene3D" id="6.10.340.10">
    <property type="match status" value="1"/>
</dbReference>
<dbReference type="Proteomes" id="UP001589738">
    <property type="component" value="Unassembled WGS sequence"/>
</dbReference>
<dbReference type="PANTHER" id="PTHR32089:SF112">
    <property type="entry name" value="LYSOZYME-LIKE PROTEIN-RELATED"/>
    <property type="match status" value="1"/>
</dbReference>
<keyword evidence="3 8" id="KW-0472">Membrane</keyword>
<organism evidence="11 12">
    <name type="scientific">Robertmurraya beringensis</name>
    <dbReference type="NCBI Taxonomy" id="641660"/>
    <lineage>
        <taxon>Bacteria</taxon>
        <taxon>Bacillati</taxon>
        <taxon>Bacillota</taxon>
        <taxon>Bacilli</taxon>
        <taxon>Bacillales</taxon>
        <taxon>Bacillaceae</taxon>
        <taxon>Robertmurraya</taxon>
    </lineage>
</organism>
<dbReference type="InterPro" id="IPR004090">
    <property type="entry name" value="Chemotax_Me-accpt_rcpt"/>
</dbReference>
<dbReference type="PANTHER" id="PTHR32089">
    <property type="entry name" value="METHYL-ACCEPTING CHEMOTAXIS PROTEIN MCPB"/>
    <property type="match status" value="1"/>
</dbReference>
<dbReference type="EMBL" id="JBHLUU010000031">
    <property type="protein sequence ID" value="MFC0475644.1"/>
    <property type="molecule type" value="Genomic_DNA"/>
</dbReference>
<evidence type="ECO:0000259" key="10">
    <source>
        <dbReference type="PROSITE" id="PS50885"/>
    </source>
</evidence>
<evidence type="ECO:0000256" key="2">
    <source>
        <dbReference type="ARBA" id="ARBA00022475"/>
    </source>
</evidence>
<dbReference type="Pfam" id="PF12729">
    <property type="entry name" value="4HB_MCP_1"/>
    <property type="match status" value="1"/>
</dbReference>
<proteinExistence type="inferred from homology"/>
<keyword evidence="7" id="KW-0175">Coiled coil</keyword>